<protein>
    <submittedName>
        <fullName evidence="2">Uncharacterized protein</fullName>
    </submittedName>
</protein>
<evidence type="ECO:0000313" key="3">
    <source>
        <dbReference type="Proteomes" id="UP001190700"/>
    </source>
</evidence>
<feature type="region of interest" description="Disordered" evidence="1">
    <location>
        <begin position="1"/>
        <end position="91"/>
    </location>
</feature>
<proteinExistence type="predicted"/>
<keyword evidence="3" id="KW-1185">Reference proteome</keyword>
<organism evidence="2 3">
    <name type="scientific">Cymbomonas tetramitiformis</name>
    <dbReference type="NCBI Taxonomy" id="36881"/>
    <lineage>
        <taxon>Eukaryota</taxon>
        <taxon>Viridiplantae</taxon>
        <taxon>Chlorophyta</taxon>
        <taxon>Pyramimonadophyceae</taxon>
        <taxon>Pyramimonadales</taxon>
        <taxon>Pyramimonadaceae</taxon>
        <taxon>Cymbomonas</taxon>
    </lineage>
</organism>
<feature type="compositionally biased region" description="Basic and acidic residues" evidence="1">
    <location>
        <begin position="1"/>
        <end position="12"/>
    </location>
</feature>
<accession>A0AAE0CGL2</accession>
<dbReference type="Proteomes" id="UP001190700">
    <property type="component" value="Unassembled WGS sequence"/>
</dbReference>
<evidence type="ECO:0000256" key="1">
    <source>
        <dbReference type="SAM" id="MobiDB-lite"/>
    </source>
</evidence>
<dbReference type="AlphaFoldDB" id="A0AAE0CGL2"/>
<dbReference type="EMBL" id="LGRX02024668">
    <property type="protein sequence ID" value="KAK3253745.1"/>
    <property type="molecule type" value="Genomic_DNA"/>
</dbReference>
<evidence type="ECO:0000313" key="2">
    <source>
        <dbReference type="EMBL" id="KAK3253745.1"/>
    </source>
</evidence>
<sequence>MGEEQVNEKDGGGDDGVIEPEDTMAVDAEGNVPPVDVEADTVPMETTLESAVGERSMPSANEEDAHANQDLQGSAPRVPSAIGDDLEQPLN</sequence>
<comment type="caution">
    <text evidence="2">The sequence shown here is derived from an EMBL/GenBank/DDBJ whole genome shotgun (WGS) entry which is preliminary data.</text>
</comment>
<name>A0AAE0CGL2_9CHLO</name>
<reference evidence="2 3" key="1">
    <citation type="journal article" date="2015" name="Genome Biol. Evol.">
        <title>Comparative Genomics of a Bacterivorous Green Alga Reveals Evolutionary Causalities and Consequences of Phago-Mixotrophic Mode of Nutrition.</title>
        <authorList>
            <person name="Burns J.A."/>
            <person name="Paasch A."/>
            <person name="Narechania A."/>
            <person name="Kim E."/>
        </authorList>
    </citation>
    <scope>NUCLEOTIDE SEQUENCE [LARGE SCALE GENOMIC DNA]</scope>
    <source>
        <strain evidence="2 3">PLY_AMNH</strain>
    </source>
</reference>
<gene>
    <name evidence="2" type="ORF">CYMTET_37014</name>
</gene>